<sequence>MADKSLVMIFINQEGTRANITLPGVKDNITQQEVSVVMDTIIAGNVFASSGGDLMSKHSAQVTERNVTELNVR</sequence>
<proteinExistence type="predicted"/>
<evidence type="ECO:0000313" key="1">
    <source>
        <dbReference type="EMBL" id="MBL4937815.1"/>
    </source>
</evidence>
<dbReference type="EMBL" id="JAESWC010000018">
    <property type="protein sequence ID" value="MBL4937815.1"/>
    <property type="molecule type" value="Genomic_DNA"/>
</dbReference>
<dbReference type="InterPro" id="IPR021321">
    <property type="entry name" value="DUF2922"/>
</dbReference>
<dbReference type="Pfam" id="PF11148">
    <property type="entry name" value="DUF2922"/>
    <property type="match status" value="1"/>
</dbReference>
<accession>A0ABS1TEM1</accession>
<comment type="caution">
    <text evidence="1">The sequence shown here is derived from an EMBL/GenBank/DDBJ whole genome shotgun (WGS) entry which is preliminary data.</text>
</comment>
<organism evidence="1 2">
    <name type="scientific">Clostridium rhizosphaerae</name>
    <dbReference type="NCBI Taxonomy" id="2803861"/>
    <lineage>
        <taxon>Bacteria</taxon>
        <taxon>Bacillati</taxon>
        <taxon>Bacillota</taxon>
        <taxon>Clostridia</taxon>
        <taxon>Eubacteriales</taxon>
        <taxon>Clostridiaceae</taxon>
        <taxon>Clostridium</taxon>
    </lineage>
</organism>
<gene>
    <name evidence="1" type="ORF">JK636_19085</name>
</gene>
<reference evidence="1 2" key="1">
    <citation type="submission" date="2021-01" db="EMBL/GenBank/DDBJ databases">
        <title>Genome public.</title>
        <authorList>
            <person name="Liu C."/>
            <person name="Sun Q."/>
        </authorList>
    </citation>
    <scope>NUCLEOTIDE SEQUENCE [LARGE SCALE GENOMIC DNA]</scope>
    <source>
        <strain evidence="1 2">YIM B02515</strain>
    </source>
</reference>
<dbReference type="Proteomes" id="UP000632377">
    <property type="component" value="Unassembled WGS sequence"/>
</dbReference>
<name>A0ABS1TEM1_9CLOT</name>
<evidence type="ECO:0000313" key="2">
    <source>
        <dbReference type="Proteomes" id="UP000632377"/>
    </source>
</evidence>
<protein>
    <submittedName>
        <fullName evidence="1">DUF2922 domain-containing protein</fullName>
    </submittedName>
</protein>
<dbReference type="RefSeq" id="WP_202750561.1">
    <property type="nucleotide sequence ID" value="NZ_JAESWC010000018.1"/>
</dbReference>
<keyword evidence="2" id="KW-1185">Reference proteome</keyword>